<dbReference type="EMBL" id="BLKT01000003">
    <property type="protein sequence ID" value="GFG60964.1"/>
    <property type="molecule type" value="Genomic_DNA"/>
</dbReference>
<evidence type="ECO:0000313" key="1">
    <source>
        <dbReference type="EMBL" id="GFG60964.1"/>
    </source>
</evidence>
<organism evidence="1 2">
    <name type="scientific">Mycolicibacterium murale</name>
    <dbReference type="NCBI Taxonomy" id="182220"/>
    <lineage>
        <taxon>Bacteria</taxon>
        <taxon>Bacillati</taxon>
        <taxon>Actinomycetota</taxon>
        <taxon>Actinomycetes</taxon>
        <taxon>Mycobacteriales</taxon>
        <taxon>Mycobacteriaceae</taxon>
        <taxon>Mycolicibacterium</taxon>
    </lineage>
</organism>
<comment type="caution">
    <text evidence="1">The sequence shown here is derived from an EMBL/GenBank/DDBJ whole genome shotgun (WGS) entry which is preliminary data.</text>
</comment>
<sequence length="172" mass="19072">MTVGNGRLVEWAAKAGFSFGSADKGGVLFYNRGGEDRYYVRPYAGEFLRITSASRREDEAYVLDARSEVAAEAYFWMKFGPGVRYSLNLERLRLPITKEEVAHPYVLDDGETTRLQLLGPNGEAALVVDAAWDPASDVAQLVKCSWALAHPISEVEESFLAVDGRPLFHVAR</sequence>
<name>A0A7I9WTE9_9MYCO</name>
<dbReference type="Proteomes" id="UP000465241">
    <property type="component" value="Unassembled WGS sequence"/>
</dbReference>
<gene>
    <name evidence="1" type="ORF">MMUR_51000</name>
</gene>
<evidence type="ECO:0008006" key="3">
    <source>
        <dbReference type="Google" id="ProtNLM"/>
    </source>
</evidence>
<dbReference type="RefSeq" id="WP_068915903.1">
    <property type="nucleotide sequence ID" value="NZ_BAAAMC010000010.1"/>
</dbReference>
<accession>A0A7I9WTE9</accession>
<proteinExistence type="predicted"/>
<protein>
    <recommendedName>
        <fullName evidence="3">Immunity factor for TNT</fullName>
    </recommendedName>
</protein>
<keyword evidence="2" id="KW-1185">Reference proteome</keyword>
<evidence type="ECO:0000313" key="2">
    <source>
        <dbReference type="Proteomes" id="UP000465241"/>
    </source>
</evidence>
<reference evidence="1 2" key="1">
    <citation type="journal article" date="2019" name="Emerg. Microbes Infect.">
        <title>Comprehensive subspecies identification of 175 nontuberculous mycobacteria species based on 7547 genomic profiles.</title>
        <authorList>
            <person name="Matsumoto Y."/>
            <person name="Kinjo T."/>
            <person name="Motooka D."/>
            <person name="Nabeya D."/>
            <person name="Jung N."/>
            <person name="Uechi K."/>
            <person name="Horii T."/>
            <person name="Iida T."/>
            <person name="Fujita J."/>
            <person name="Nakamura S."/>
        </authorList>
    </citation>
    <scope>NUCLEOTIDE SEQUENCE [LARGE SCALE GENOMIC DNA]</scope>
    <source>
        <strain evidence="1 2">JCM 13392</strain>
    </source>
</reference>
<dbReference type="Pfam" id="PF15598">
    <property type="entry name" value="Imm61"/>
    <property type="match status" value="1"/>
</dbReference>
<dbReference type="InterPro" id="IPR028953">
    <property type="entry name" value="Imm_IFT-like"/>
</dbReference>
<dbReference type="AlphaFoldDB" id="A0A7I9WTE9"/>